<dbReference type="AlphaFoldDB" id="A0A1D2N3H2"/>
<sequence length="272" mass="29901">EEIIQSRDKMMTYAYIKLGPKAEKVLSGFTKVQFPVSKPKEKAPTNAAEKSLNLELEGTIGALQKACYRDLIIMCKEIAAGMGVTQWTTIMSAQALRAMSVAMPETPNEMLQLPGVTKANFDKYGAKLLEITVKSSADRFTLLAEEQDKIEDFDSQPRPSTSKGFNSANTSVAKKRAAKAPHDDGWINMDSQESQYFNNARAKGKAAPKKKAFTFGATKKYKRTSTSTKTARKSKFSPKKTTAGRKVTSTATTKYGASNSRDIGFMPMPIPR</sequence>
<feature type="region of interest" description="Disordered" evidence="1">
    <location>
        <begin position="151"/>
        <end position="187"/>
    </location>
</feature>
<name>A0A1D2N3H2_ORCCI</name>
<organism evidence="3 4">
    <name type="scientific">Orchesella cincta</name>
    <name type="common">Springtail</name>
    <name type="synonym">Podura cincta</name>
    <dbReference type="NCBI Taxonomy" id="48709"/>
    <lineage>
        <taxon>Eukaryota</taxon>
        <taxon>Metazoa</taxon>
        <taxon>Ecdysozoa</taxon>
        <taxon>Arthropoda</taxon>
        <taxon>Hexapoda</taxon>
        <taxon>Collembola</taxon>
        <taxon>Entomobryomorpha</taxon>
        <taxon>Entomobryoidea</taxon>
        <taxon>Orchesellidae</taxon>
        <taxon>Orchesellinae</taxon>
        <taxon>Orchesella</taxon>
    </lineage>
</organism>
<evidence type="ECO:0000313" key="3">
    <source>
        <dbReference type="EMBL" id="ODM99475.1"/>
    </source>
</evidence>
<comment type="caution">
    <text evidence="3">The sequence shown here is derived from an EMBL/GenBank/DDBJ whole genome shotgun (WGS) entry which is preliminary data.</text>
</comment>
<dbReference type="InterPro" id="IPR044876">
    <property type="entry name" value="HRDC_dom_sf"/>
</dbReference>
<dbReference type="STRING" id="48709.A0A1D2N3H2"/>
<dbReference type="InterPro" id="IPR002121">
    <property type="entry name" value="HRDC_dom"/>
</dbReference>
<dbReference type="EMBL" id="LJIJ01000279">
    <property type="protein sequence ID" value="ODM99475.1"/>
    <property type="molecule type" value="Genomic_DNA"/>
</dbReference>
<dbReference type="Gene3D" id="1.10.150.80">
    <property type="entry name" value="HRDC domain"/>
    <property type="match status" value="1"/>
</dbReference>
<dbReference type="GO" id="GO:0000166">
    <property type="term" value="F:nucleotide binding"/>
    <property type="evidence" value="ECO:0007669"/>
    <property type="project" value="InterPro"/>
</dbReference>
<dbReference type="OrthoDB" id="10261556at2759"/>
<reference evidence="3 4" key="1">
    <citation type="journal article" date="2016" name="Genome Biol. Evol.">
        <title>Gene Family Evolution Reflects Adaptation to Soil Environmental Stressors in the Genome of the Collembolan Orchesella cincta.</title>
        <authorList>
            <person name="Faddeeva-Vakhrusheva A."/>
            <person name="Derks M.F."/>
            <person name="Anvar S.Y."/>
            <person name="Agamennone V."/>
            <person name="Suring W."/>
            <person name="Smit S."/>
            <person name="van Straalen N.M."/>
            <person name="Roelofs D."/>
        </authorList>
    </citation>
    <scope>NUCLEOTIDE SEQUENCE [LARGE SCALE GENOMIC DNA]</scope>
    <source>
        <tissue evidence="3">Mixed pool</tissue>
    </source>
</reference>
<evidence type="ECO:0000256" key="1">
    <source>
        <dbReference type="SAM" id="MobiDB-lite"/>
    </source>
</evidence>
<keyword evidence="4" id="KW-1185">Reference proteome</keyword>
<evidence type="ECO:0000313" key="4">
    <source>
        <dbReference type="Proteomes" id="UP000094527"/>
    </source>
</evidence>
<feature type="region of interest" description="Disordered" evidence="1">
    <location>
        <begin position="223"/>
        <end position="272"/>
    </location>
</feature>
<dbReference type="InterPro" id="IPR010997">
    <property type="entry name" value="HRDC-like_sf"/>
</dbReference>
<dbReference type="Pfam" id="PF00570">
    <property type="entry name" value="HRDC"/>
    <property type="match status" value="1"/>
</dbReference>
<gene>
    <name evidence="3" type="ORF">Ocin01_07205</name>
</gene>
<dbReference type="SUPFAM" id="SSF47819">
    <property type="entry name" value="HRDC-like"/>
    <property type="match status" value="1"/>
</dbReference>
<feature type="compositionally biased region" description="Polar residues" evidence="1">
    <location>
        <begin position="247"/>
        <end position="261"/>
    </location>
</feature>
<accession>A0A1D2N3H2</accession>
<dbReference type="GO" id="GO:0003676">
    <property type="term" value="F:nucleic acid binding"/>
    <property type="evidence" value="ECO:0007669"/>
    <property type="project" value="InterPro"/>
</dbReference>
<protein>
    <submittedName>
        <fullName evidence="3">Bloom syndrome protein</fullName>
    </submittedName>
</protein>
<dbReference type="SMART" id="SM00341">
    <property type="entry name" value="HRDC"/>
    <property type="match status" value="1"/>
</dbReference>
<feature type="compositionally biased region" description="Polar residues" evidence="1">
    <location>
        <begin position="157"/>
        <end position="172"/>
    </location>
</feature>
<dbReference type="OMA" id="IMCKEIA"/>
<dbReference type="PROSITE" id="PS50967">
    <property type="entry name" value="HRDC"/>
    <property type="match status" value="1"/>
</dbReference>
<feature type="non-terminal residue" evidence="3">
    <location>
        <position position="1"/>
    </location>
</feature>
<evidence type="ECO:0000259" key="2">
    <source>
        <dbReference type="PROSITE" id="PS50967"/>
    </source>
</evidence>
<dbReference type="Proteomes" id="UP000094527">
    <property type="component" value="Unassembled WGS sequence"/>
</dbReference>
<proteinExistence type="predicted"/>
<feature type="domain" description="HRDC" evidence="2">
    <location>
        <begin position="61"/>
        <end position="142"/>
    </location>
</feature>